<organism evidence="2 3">
    <name type="scientific">Tautonia plasticadhaerens</name>
    <dbReference type="NCBI Taxonomy" id="2527974"/>
    <lineage>
        <taxon>Bacteria</taxon>
        <taxon>Pseudomonadati</taxon>
        <taxon>Planctomycetota</taxon>
        <taxon>Planctomycetia</taxon>
        <taxon>Isosphaerales</taxon>
        <taxon>Isosphaeraceae</taxon>
        <taxon>Tautonia</taxon>
    </lineage>
</organism>
<reference evidence="2 3" key="1">
    <citation type="submission" date="2019-02" db="EMBL/GenBank/DDBJ databases">
        <title>Deep-cultivation of Planctomycetes and their phenomic and genomic characterization uncovers novel biology.</title>
        <authorList>
            <person name="Wiegand S."/>
            <person name="Jogler M."/>
            <person name="Boedeker C."/>
            <person name="Pinto D."/>
            <person name="Vollmers J."/>
            <person name="Rivas-Marin E."/>
            <person name="Kohn T."/>
            <person name="Peeters S.H."/>
            <person name="Heuer A."/>
            <person name="Rast P."/>
            <person name="Oberbeckmann S."/>
            <person name="Bunk B."/>
            <person name="Jeske O."/>
            <person name="Meyerdierks A."/>
            <person name="Storesund J.E."/>
            <person name="Kallscheuer N."/>
            <person name="Luecker S."/>
            <person name="Lage O.M."/>
            <person name="Pohl T."/>
            <person name="Merkel B.J."/>
            <person name="Hornburger P."/>
            <person name="Mueller R.-W."/>
            <person name="Bruemmer F."/>
            <person name="Labrenz M."/>
            <person name="Spormann A.M."/>
            <person name="Op den Camp H."/>
            <person name="Overmann J."/>
            <person name="Amann R."/>
            <person name="Jetten M.S.M."/>
            <person name="Mascher T."/>
            <person name="Medema M.H."/>
            <person name="Devos D.P."/>
            <person name="Kaster A.-K."/>
            <person name="Ovreas L."/>
            <person name="Rohde M."/>
            <person name="Galperin M.Y."/>
            <person name="Jogler C."/>
        </authorList>
    </citation>
    <scope>NUCLEOTIDE SEQUENCE [LARGE SCALE GENOMIC DNA]</scope>
    <source>
        <strain evidence="2 3">ElP</strain>
    </source>
</reference>
<dbReference type="Proteomes" id="UP000317835">
    <property type="component" value="Chromosome"/>
</dbReference>
<dbReference type="KEGG" id="tpla:ElP_45370"/>
<dbReference type="EMBL" id="CP036426">
    <property type="protein sequence ID" value="QDV36609.1"/>
    <property type="molecule type" value="Genomic_DNA"/>
</dbReference>
<name>A0A518H6U9_9BACT</name>
<dbReference type="RefSeq" id="WP_145273143.1">
    <property type="nucleotide sequence ID" value="NZ_CP036426.1"/>
</dbReference>
<sequence>MPTGPVIVLLAMFCGCPEAIAQHCGWYATRPSDEAFDLIVGLSAEALRDGDPDPSRGEPLPPEPCTGPSCSRAPVAPTPSPAPPAPPSVEHWALVGPVIDPVGPDRAPRPRSEPPPRPARPIGGVFHPPRPS</sequence>
<evidence type="ECO:0000256" key="1">
    <source>
        <dbReference type="SAM" id="MobiDB-lite"/>
    </source>
</evidence>
<evidence type="ECO:0000313" key="2">
    <source>
        <dbReference type="EMBL" id="QDV36609.1"/>
    </source>
</evidence>
<gene>
    <name evidence="2" type="ORF">ElP_45370</name>
</gene>
<evidence type="ECO:0000313" key="3">
    <source>
        <dbReference type="Proteomes" id="UP000317835"/>
    </source>
</evidence>
<protein>
    <submittedName>
        <fullName evidence="2">Uncharacterized protein</fullName>
    </submittedName>
</protein>
<feature type="compositionally biased region" description="Basic and acidic residues" evidence="1">
    <location>
        <begin position="46"/>
        <end position="56"/>
    </location>
</feature>
<dbReference type="AlphaFoldDB" id="A0A518H6U9"/>
<keyword evidence="3" id="KW-1185">Reference proteome</keyword>
<accession>A0A518H6U9</accession>
<proteinExistence type="predicted"/>
<feature type="compositionally biased region" description="Pro residues" evidence="1">
    <location>
        <begin position="76"/>
        <end position="87"/>
    </location>
</feature>
<feature type="region of interest" description="Disordered" evidence="1">
    <location>
        <begin position="46"/>
        <end position="132"/>
    </location>
</feature>